<reference evidence="1" key="2">
    <citation type="journal article" date="2023" name="IMA Fungus">
        <title>Comparative genomic study of the Penicillium genus elucidates a diverse pangenome and 15 lateral gene transfer events.</title>
        <authorList>
            <person name="Petersen C."/>
            <person name="Sorensen T."/>
            <person name="Nielsen M.R."/>
            <person name="Sondergaard T.E."/>
            <person name="Sorensen J.L."/>
            <person name="Fitzpatrick D.A."/>
            <person name="Frisvad J.C."/>
            <person name="Nielsen K.L."/>
        </authorList>
    </citation>
    <scope>NUCLEOTIDE SEQUENCE</scope>
    <source>
        <strain evidence="1">IBT 20477</strain>
    </source>
</reference>
<protein>
    <submittedName>
        <fullName evidence="1">Uncharacterized protein</fullName>
    </submittedName>
</protein>
<comment type="caution">
    <text evidence="1">The sequence shown here is derived from an EMBL/GenBank/DDBJ whole genome shotgun (WGS) entry which is preliminary data.</text>
</comment>
<gene>
    <name evidence="1" type="ORF">N7449_010972</name>
</gene>
<keyword evidence="2" id="KW-1185">Reference proteome</keyword>
<accession>A0A9W9IW69</accession>
<proteinExistence type="predicted"/>
<reference evidence="1" key="1">
    <citation type="submission" date="2022-11" db="EMBL/GenBank/DDBJ databases">
        <authorList>
            <person name="Petersen C."/>
        </authorList>
    </citation>
    <scope>NUCLEOTIDE SEQUENCE</scope>
    <source>
        <strain evidence="1">IBT 20477</strain>
    </source>
</reference>
<name>A0A9W9IW69_9EURO</name>
<sequence>MMLAERALDRPSVEGLVHFRQRQQRRKIDSQQRPERIGPIHGWLNGYAHLKVKKPNKAQDWVTYANQNKIFFEGNSHCHEPVIILDDTEDEGMITTLQEQFQ</sequence>
<dbReference type="EMBL" id="JAPQKQ010000008">
    <property type="protein sequence ID" value="KAJ5186208.1"/>
    <property type="molecule type" value="Genomic_DNA"/>
</dbReference>
<organism evidence="1 2">
    <name type="scientific">Penicillium cf. viridicatum</name>
    <dbReference type="NCBI Taxonomy" id="2972119"/>
    <lineage>
        <taxon>Eukaryota</taxon>
        <taxon>Fungi</taxon>
        <taxon>Dikarya</taxon>
        <taxon>Ascomycota</taxon>
        <taxon>Pezizomycotina</taxon>
        <taxon>Eurotiomycetes</taxon>
        <taxon>Eurotiomycetidae</taxon>
        <taxon>Eurotiales</taxon>
        <taxon>Aspergillaceae</taxon>
        <taxon>Penicillium</taxon>
    </lineage>
</organism>
<dbReference type="Proteomes" id="UP001150942">
    <property type="component" value="Unassembled WGS sequence"/>
</dbReference>
<dbReference type="AlphaFoldDB" id="A0A9W9IW69"/>
<evidence type="ECO:0000313" key="1">
    <source>
        <dbReference type="EMBL" id="KAJ5186208.1"/>
    </source>
</evidence>
<evidence type="ECO:0000313" key="2">
    <source>
        <dbReference type="Proteomes" id="UP001150942"/>
    </source>
</evidence>